<dbReference type="PROSITE" id="PS51084">
    <property type="entry name" value="HIT_2"/>
    <property type="match status" value="1"/>
</dbReference>
<feature type="domain" description="HIT" evidence="2">
    <location>
        <begin position="34"/>
        <end position="103"/>
    </location>
</feature>
<keyword evidence="4" id="KW-1185">Reference proteome</keyword>
<dbReference type="GO" id="GO:0003824">
    <property type="term" value="F:catalytic activity"/>
    <property type="evidence" value="ECO:0007669"/>
    <property type="project" value="InterPro"/>
</dbReference>
<dbReference type="Gene3D" id="3.30.428.10">
    <property type="entry name" value="HIT-like"/>
    <property type="match status" value="1"/>
</dbReference>
<comment type="caution">
    <text evidence="1">Lacks conserved residue(s) required for the propagation of feature annotation.</text>
</comment>
<dbReference type="RefSeq" id="WP_105934663.1">
    <property type="nucleotide sequence ID" value="NZ_PVNP01000112.1"/>
</dbReference>
<evidence type="ECO:0000256" key="1">
    <source>
        <dbReference type="PROSITE-ProRule" id="PRU00464"/>
    </source>
</evidence>
<proteinExistence type="predicted"/>
<dbReference type="InterPro" id="IPR026026">
    <property type="entry name" value="HIT_Hint"/>
</dbReference>
<reference evidence="4" key="1">
    <citation type="journal article" date="2020" name="Int. J. Syst. Evol. Microbiol.">
        <title>Alteromonas alba sp. nov., a marine bacterium isolated from the seawater of the West Pacific Ocean.</title>
        <authorList>
            <person name="Sun C."/>
            <person name="Wu Y.-H."/>
            <person name="Xamxidin M."/>
            <person name="Cheng H."/>
            <person name="Xu X.-W."/>
        </authorList>
    </citation>
    <scope>NUCLEOTIDE SEQUENCE [LARGE SCALE GENOMIC DNA]</scope>
    <source>
        <strain evidence="4">190</strain>
    </source>
</reference>
<sequence>MFELDPVLAADTLVVGDLPLCRVLLMNDSQYPWLILVPRRPQLVELADLDEQDYLQFCAESRAVAIAMMKHCAGHKMNIGALGNVVAQLHIHHIVRFHDDPSWPAPVWGKLPAVKYTDEEAARQVAQLQQVLFKESA</sequence>
<evidence type="ECO:0000313" key="4">
    <source>
        <dbReference type="Proteomes" id="UP000238949"/>
    </source>
</evidence>
<comment type="caution">
    <text evidence="3">The sequence shown here is derived from an EMBL/GenBank/DDBJ whole genome shotgun (WGS) entry which is preliminary data.</text>
</comment>
<dbReference type="EMBL" id="PVNP01000112">
    <property type="protein sequence ID" value="PRO73476.1"/>
    <property type="molecule type" value="Genomic_DNA"/>
</dbReference>
<dbReference type="InterPro" id="IPR011146">
    <property type="entry name" value="HIT-like"/>
</dbReference>
<dbReference type="Proteomes" id="UP000238949">
    <property type="component" value="Unassembled WGS sequence"/>
</dbReference>
<dbReference type="InterPro" id="IPR036265">
    <property type="entry name" value="HIT-like_sf"/>
</dbReference>
<organism evidence="3 4">
    <name type="scientific">Alteromonas alba</name>
    <dbReference type="NCBI Taxonomy" id="2079529"/>
    <lineage>
        <taxon>Bacteria</taxon>
        <taxon>Pseudomonadati</taxon>
        <taxon>Pseudomonadota</taxon>
        <taxon>Gammaproteobacteria</taxon>
        <taxon>Alteromonadales</taxon>
        <taxon>Alteromonadaceae</taxon>
        <taxon>Alteromonas/Salinimonas group</taxon>
        <taxon>Alteromonas</taxon>
    </lineage>
</organism>
<dbReference type="Pfam" id="PF01230">
    <property type="entry name" value="HIT"/>
    <property type="match status" value="1"/>
</dbReference>
<name>A0A2S9VAK3_9ALTE</name>
<dbReference type="OrthoDB" id="9799145at2"/>
<dbReference type="AlphaFoldDB" id="A0A2S9VAK3"/>
<accession>A0A2S9VAK3</accession>
<dbReference type="SUPFAM" id="SSF54197">
    <property type="entry name" value="HIT-like"/>
    <property type="match status" value="1"/>
</dbReference>
<gene>
    <name evidence="3" type="ORF">C6Y40_11210</name>
</gene>
<evidence type="ECO:0000313" key="3">
    <source>
        <dbReference type="EMBL" id="PRO73476.1"/>
    </source>
</evidence>
<dbReference type="PIRSF" id="PIRSF000714">
    <property type="entry name" value="HIT"/>
    <property type="match status" value="1"/>
</dbReference>
<evidence type="ECO:0000259" key="2">
    <source>
        <dbReference type="PROSITE" id="PS51084"/>
    </source>
</evidence>
<protein>
    <submittedName>
        <fullName evidence="3">HIT family protein</fullName>
    </submittedName>
</protein>